<dbReference type="InterPro" id="IPR004244">
    <property type="entry name" value="Transposase_22"/>
</dbReference>
<dbReference type="PANTHER" id="PTHR11505">
    <property type="entry name" value="L1 TRANSPOSABLE ELEMENT-RELATED"/>
    <property type="match status" value="1"/>
</dbReference>
<dbReference type="Pfam" id="PF02994">
    <property type="entry name" value="Transposase_22"/>
    <property type="match status" value="1"/>
</dbReference>
<feature type="region of interest" description="Disordered" evidence="6">
    <location>
        <begin position="372"/>
        <end position="522"/>
    </location>
</feature>
<dbReference type="EMBL" id="KJ994310">
    <property type="protein sequence ID" value="AIN80981.1"/>
    <property type="molecule type" value="Genomic_DNA"/>
</dbReference>
<feature type="domain" description="L1 transposable element dsRBD-like" evidence="8">
    <location>
        <begin position="254"/>
        <end position="316"/>
    </location>
</feature>
<dbReference type="FunFam" id="3.30.250.20:FF:000002">
    <property type="entry name" value="LINE1 type transposase domain containing 1"/>
    <property type="match status" value="2"/>
</dbReference>
<evidence type="ECO:0000259" key="8">
    <source>
        <dbReference type="Pfam" id="PF17490"/>
    </source>
</evidence>
<dbReference type="Gene3D" id="3.30.70.1820">
    <property type="entry name" value="L1 transposable element, RRM domain"/>
    <property type="match status" value="1"/>
</dbReference>
<evidence type="ECO:0000256" key="6">
    <source>
        <dbReference type="SAM" id="MobiDB-lite"/>
    </source>
</evidence>
<dbReference type="CTD" id="54596"/>
<feature type="coiled-coil region" evidence="5">
    <location>
        <begin position="661"/>
        <end position="702"/>
    </location>
</feature>
<dbReference type="KEGG" id="mcc:696162"/>
<evidence type="ECO:0000256" key="2">
    <source>
        <dbReference type="ARBA" id="ARBA00061640"/>
    </source>
</evidence>
<organism evidence="9">
    <name type="scientific">Macaca mulatta</name>
    <name type="common">Rhesus macaque</name>
    <dbReference type="NCBI Taxonomy" id="9544"/>
    <lineage>
        <taxon>Eukaryota</taxon>
        <taxon>Metazoa</taxon>
        <taxon>Chordata</taxon>
        <taxon>Craniata</taxon>
        <taxon>Vertebrata</taxon>
        <taxon>Euteleostomi</taxon>
        <taxon>Mammalia</taxon>
        <taxon>Eutheria</taxon>
        <taxon>Euarchontoglires</taxon>
        <taxon>Primates</taxon>
        <taxon>Haplorrhini</taxon>
        <taxon>Catarrhini</taxon>
        <taxon>Cercopithecidae</taxon>
        <taxon>Cercopithecinae</taxon>
        <taxon>Macaca</taxon>
    </lineage>
</organism>
<feature type="compositionally biased region" description="Acidic residues" evidence="6">
    <location>
        <begin position="377"/>
        <end position="458"/>
    </location>
</feature>
<evidence type="ECO:0000256" key="5">
    <source>
        <dbReference type="SAM" id="Coils"/>
    </source>
</evidence>
<dbReference type="InterPro" id="IPR042566">
    <property type="entry name" value="L1_C"/>
</dbReference>
<evidence type="ECO:0000313" key="9">
    <source>
        <dbReference type="EMBL" id="AIN80981.1"/>
    </source>
</evidence>
<reference evidence="9" key="1">
    <citation type="journal article" date="2014" name="PLoS Genet.">
        <title>Positive Selection and Multiple Losses of the LINE-1-Derived L1TD1 Gene in Mammals Suggest a Dual Role in Genome Defense and Pluripotency.</title>
        <authorList>
            <person name="McLaughlin R.N.Jr."/>
            <person name="Young J.M."/>
            <person name="Yang L."/>
            <person name="Neme R."/>
            <person name="Wichman H.A."/>
            <person name="Malik H.S."/>
        </authorList>
    </citation>
    <scope>NUCLEOTIDE SEQUENCE</scope>
</reference>
<evidence type="ECO:0000259" key="7">
    <source>
        <dbReference type="Pfam" id="PF02994"/>
    </source>
</evidence>
<dbReference type="Gene3D" id="3.30.250.20">
    <property type="entry name" value="L1 transposable element, C-terminal domain"/>
    <property type="match status" value="2"/>
</dbReference>
<feature type="domain" description="L1 transposable element RRM" evidence="7">
    <location>
        <begin position="719"/>
        <end position="814"/>
    </location>
</feature>
<dbReference type="AlphaFoldDB" id="A0A088QCF6"/>
<proteinExistence type="inferred from homology"/>
<dbReference type="Pfam" id="PF17490">
    <property type="entry name" value="Tnp_22_dsRBD"/>
    <property type="match status" value="2"/>
</dbReference>
<accession>A0A088QCF6</accession>
<dbReference type="InterPro" id="IPR035300">
    <property type="entry name" value="L1_dsRBD"/>
</dbReference>
<evidence type="ECO:0000256" key="3">
    <source>
        <dbReference type="ARBA" id="ARBA00073056"/>
    </source>
</evidence>
<name>A0A088QCF6_MACMU</name>
<keyword evidence="5" id="KW-0175">Coiled coil</keyword>
<dbReference type="OrthoDB" id="9537802at2759"/>
<feature type="domain" description="L1 transposable element dsRBD-like" evidence="8">
    <location>
        <begin position="818"/>
        <end position="880"/>
    </location>
</feature>
<feature type="compositionally biased region" description="Acidic residues" evidence="6">
    <location>
        <begin position="490"/>
        <end position="503"/>
    </location>
</feature>
<sequence>MSDVSSSVQSKFARLAKKQENITYMKRKQLTETEKDIAPVLDVNCKDVSAIVMNKFKVLMEIQDLKFEEMRETLKSDLKAILGGKTTIPEVKNSENSSSRTEFQQIINLALQKTGMVGKTEGENSKVGDDIENLTFKVKEVNELSRKLDNADEYNRKEGKKLPQNESQSYEVLGSMEETLCNVDDRHGNHNVHLDITGERRKDGEDEFVKDMGEEKKFQKFKNKEDILKASREEKVLMDEGAVLTLAANLSSATLNISKQWSDVFNILREHDFEPKFLCKVKLAFKCDGEIKTFSDLQSLRKFASQKSSMKELLKDVLPQKEEISGGGRRYGTQEKRGKTLIDSKHRAGEMTSDGLSFLFLKEVKVAKPEEMNNLETQEEEFSELEELDEEASGMEDDREDTSELEEEEEASRMEEEEASGMEEEEEEASGLEEEEEEEASGLEEEEASEEEEEEQTSEQDSTFQGHTLVDAKHEVEIISDGMETIFIDSIEDSEPEEEEEGKDSEIGKVKTTSLPEKKEASCRQKEIPFSYLVGDSGKKKLVKHQAVHKTQEQQEAAVPTSQGTGTPCLTLCSASPSESLEIGYDEHKKHSHTNLSISTGVTKLKKTEEKKHRTLHTEELTSKEADLTQETEENLRSSVINSIREIKEEIGNLKSSHPSVLEIKNSVDDLSSRMDILEERIDSLEDQIEEFSKDTVQMTKQMINKERQREIEDRSRSCNIRLIGIPEKENNENGAEDIIKEIIDENFAELKKGSSLEIVSACRVPSKIDEKRLTPRHILVKFWNSNDKEKIIRASKERREITYQGTRIRLTADLSLDTLDARSKWSNVFKVLLAKGFNPRILYPAKMAFDFRGKTKVFLDVEEFRDYVSHMPTLRELLEDNVL</sequence>
<dbReference type="GeneID" id="696162"/>
<dbReference type="FunFam" id="3.30.70.1820:FF:000002">
    <property type="entry name" value="LINE-1 retrotransposable element ORF1 protein"/>
    <property type="match status" value="1"/>
</dbReference>
<evidence type="ECO:0000256" key="4">
    <source>
        <dbReference type="ARBA" id="ARBA00080263"/>
    </source>
</evidence>
<evidence type="ECO:0000256" key="1">
    <source>
        <dbReference type="ARBA" id="ARBA00022553"/>
    </source>
</evidence>
<keyword evidence="1" id="KW-0597">Phosphoprotein</keyword>
<dbReference type="InterPro" id="IPR043636">
    <property type="entry name" value="L1_RRM_dom"/>
</dbReference>
<comment type="similarity">
    <text evidence="2">Belongs to the transposase 22 family.</text>
</comment>
<protein>
    <recommendedName>
        <fullName evidence="3">LINE-1 type transposase domain-containing protein 1</fullName>
    </recommendedName>
    <alternativeName>
        <fullName evidence="4">ES cell-associated protein 11</fullName>
    </alternativeName>
</protein>